<keyword evidence="1" id="KW-0863">Zinc-finger</keyword>
<reference evidence="7" key="2">
    <citation type="submission" date="2017-04" db="EMBL/GenBank/DDBJ databases">
        <title>Function of individual gut microbiota members based on whole genome sequencing of pure cultures obtained from chicken caecum.</title>
        <authorList>
            <person name="Medvecky M."/>
            <person name="Cejkova D."/>
            <person name="Polansky O."/>
            <person name="Karasova D."/>
            <person name="Kubasova T."/>
            <person name="Cizek A."/>
            <person name="Rychlik I."/>
        </authorList>
    </citation>
    <scope>NUCLEOTIDE SEQUENCE [LARGE SCALE GENOMIC DNA]</scope>
    <source>
        <strain evidence="7">An175</strain>
    </source>
</reference>
<dbReference type="Proteomes" id="UP000196386">
    <property type="component" value="Unassembled WGS sequence"/>
</dbReference>
<keyword evidence="2" id="KW-0472">Membrane</keyword>
<dbReference type="PROSITE" id="PS51257">
    <property type="entry name" value="PROKAR_LIPOPROTEIN"/>
    <property type="match status" value="1"/>
</dbReference>
<evidence type="ECO:0000256" key="1">
    <source>
        <dbReference type="PROSITE-ProRule" id="PRU00325"/>
    </source>
</evidence>
<accession>A0A174T3F8</accession>
<dbReference type="RefSeq" id="WP_006876184.1">
    <property type="nucleotide sequence ID" value="NZ_CP102255.1"/>
</dbReference>
<gene>
    <name evidence="5" type="ORF">B5F11_19745</name>
    <name evidence="4" type="ORF">ERS852551_02821</name>
</gene>
<evidence type="ECO:0000259" key="3">
    <source>
        <dbReference type="PROSITE" id="PS50966"/>
    </source>
</evidence>
<keyword evidence="2" id="KW-1133">Transmembrane helix</keyword>
<dbReference type="Proteomes" id="UP000095765">
    <property type="component" value="Unassembled WGS sequence"/>
</dbReference>
<proteinExistence type="predicted"/>
<evidence type="ECO:0000256" key="2">
    <source>
        <dbReference type="SAM" id="Phobius"/>
    </source>
</evidence>
<evidence type="ECO:0000313" key="4">
    <source>
        <dbReference type="EMBL" id="CUQ03091.1"/>
    </source>
</evidence>
<dbReference type="Pfam" id="PF04434">
    <property type="entry name" value="SWIM"/>
    <property type="match status" value="1"/>
</dbReference>
<name>A0A174T3F8_9FIRM</name>
<keyword evidence="1" id="KW-0862">Zinc</keyword>
<dbReference type="EMBL" id="CZBE01000022">
    <property type="protein sequence ID" value="CUQ03091.1"/>
    <property type="molecule type" value="Genomic_DNA"/>
</dbReference>
<dbReference type="GO" id="GO:0008270">
    <property type="term" value="F:zinc ion binding"/>
    <property type="evidence" value="ECO:0007669"/>
    <property type="project" value="UniProtKB-KW"/>
</dbReference>
<sequence>MKFLLSSSKGKGALALCILAILGCFSAPKDLSVIPGVIVMLIMAFVIILPEIKYLRSSSEKLWKKWELAHDSKTQFKRMERAAQNDCTIKQLDKLNRYALFSGKQGKPYRTTLISCTCPDFKERKLPCKHMYKLAQSLELIDLAELEEKSEDLLI</sequence>
<keyword evidence="2" id="KW-0812">Transmembrane</keyword>
<feature type="transmembrane region" description="Helical" evidence="2">
    <location>
        <begin position="36"/>
        <end position="55"/>
    </location>
</feature>
<organism evidence="4 6">
    <name type="scientific">Anaerotruncus colihominis</name>
    <dbReference type="NCBI Taxonomy" id="169435"/>
    <lineage>
        <taxon>Bacteria</taxon>
        <taxon>Bacillati</taxon>
        <taxon>Bacillota</taxon>
        <taxon>Clostridia</taxon>
        <taxon>Eubacteriales</taxon>
        <taxon>Oscillospiraceae</taxon>
        <taxon>Anaerotruncus</taxon>
    </lineage>
</organism>
<dbReference type="OrthoDB" id="1864112at2"/>
<dbReference type="PROSITE" id="PS50966">
    <property type="entry name" value="ZF_SWIM"/>
    <property type="match status" value="1"/>
</dbReference>
<keyword evidence="1" id="KW-0479">Metal-binding</keyword>
<reference evidence="5" key="3">
    <citation type="journal article" date="2018" name="BMC Genomics">
        <title>Whole genome sequencing and function prediction of 133 gut anaerobes isolated from chicken caecum in pure cultures.</title>
        <authorList>
            <person name="Medvecky M."/>
            <person name="Cejkova D."/>
            <person name="Polansky O."/>
            <person name="Karasova D."/>
            <person name="Kubasova T."/>
            <person name="Cizek A."/>
            <person name="Rychlik I."/>
        </authorList>
    </citation>
    <scope>NUCLEOTIDE SEQUENCE</scope>
    <source>
        <strain evidence="5">An175</strain>
    </source>
</reference>
<feature type="domain" description="SWIM-type" evidence="3">
    <location>
        <begin position="101"/>
        <end position="139"/>
    </location>
</feature>
<reference evidence="4 6" key="1">
    <citation type="submission" date="2015-09" db="EMBL/GenBank/DDBJ databases">
        <authorList>
            <consortium name="Pathogen Informatics"/>
        </authorList>
    </citation>
    <scope>NUCLEOTIDE SEQUENCE [LARGE SCALE GENOMIC DNA]</scope>
    <source>
        <strain evidence="4 6">2789STDY5834939</strain>
    </source>
</reference>
<dbReference type="AlphaFoldDB" id="A0A174T3F8"/>
<evidence type="ECO:0000313" key="5">
    <source>
        <dbReference type="EMBL" id="OUP65596.1"/>
    </source>
</evidence>
<dbReference type="InterPro" id="IPR007527">
    <property type="entry name" value="Znf_SWIM"/>
</dbReference>
<evidence type="ECO:0000313" key="7">
    <source>
        <dbReference type="Proteomes" id="UP000196386"/>
    </source>
</evidence>
<protein>
    <submittedName>
        <fullName evidence="4">SWIM zinc finger</fullName>
    </submittedName>
</protein>
<evidence type="ECO:0000313" key="6">
    <source>
        <dbReference type="Proteomes" id="UP000095765"/>
    </source>
</evidence>
<dbReference type="EMBL" id="NFKP01000044">
    <property type="protein sequence ID" value="OUP65596.1"/>
    <property type="molecule type" value="Genomic_DNA"/>
</dbReference>